<evidence type="ECO:0000313" key="7">
    <source>
        <dbReference type="EMBL" id="MBB6160948.1"/>
    </source>
</evidence>
<feature type="transmembrane region" description="Helical" evidence="6">
    <location>
        <begin position="81"/>
        <end position="109"/>
    </location>
</feature>
<name>A0A7X0CYJ5_9HYPH</name>
<dbReference type="Pfam" id="PF01810">
    <property type="entry name" value="LysE"/>
    <property type="match status" value="1"/>
</dbReference>
<dbReference type="GO" id="GO:0005886">
    <property type="term" value="C:plasma membrane"/>
    <property type="evidence" value="ECO:0007669"/>
    <property type="project" value="UniProtKB-SubCell"/>
</dbReference>
<keyword evidence="5 6" id="KW-0472">Membrane</keyword>
<dbReference type="RefSeq" id="WP_183989631.1">
    <property type="nucleotide sequence ID" value="NZ_BMHW01000001.1"/>
</dbReference>
<dbReference type="AlphaFoldDB" id="A0A7X0CYJ5"/>
<dbReference type="GO" id="GO:0015171">
    <property type="term" value="F:amino acid transmembrane transporter activity"/>
    <property type="evidence" value="ECO:0007669"/>
    <property type="project" value="TreeGrafter"/>
</dbReference>
<accession>A0A7X0CYJ5</accession>
<gene>
    <name evidence="7" type="ORF">HNQ72_000745</name>
</gene>
<feature type="transmembrane region" description="Helical" evidence="6">
    <location>
        <begin position="187"/>
        <end position="211"/>
    </location>
</feature>
<feature type="transmembrane region" description="Helical" evidence="6">
    <location>
        <begin position="223"/>
        <end position="244"/>
    </location>
</feature>
<comment type="caution">
    <text evidence="7">The sequence shown here is derived from an EMBL/GenBank/DDBJ whole genome shotgun (WGS) entry which is preliminary data.</text>
</comment>
<feature type="transmembrane region" description="Helical" evidence="6">
    <location>
        <begin position="161"/>
        <end position="181"/>
    </location>
</feature>
<evidence type="ECO:0000256" key="3">
    <source>
        <dbReference type="ARBA" id="ARBA00022692"/>
    </source>
</evidence>
<keyword evidence="3 6" id="KW-0812">Transmembrane</keyword>
<keyword evidence="2" id="KW-1003">Cell membrane</keyword>
<organism evidence="7 8">
    <name type="scientific">Rhizobium wenxiniae</name>
    <dbReference type="NCBI Taxonomy" id="1737357"/>
    <lineage>
        <taxon>Bacteria</taxon>
        <taxon>Pseudomonadati</taxon>
        <taxon>Pseudomonadota</taxon>
        <taxon>Alphaproteobacteria</taxon>
        <taxon>Hyphomicrobiales</taxon>
        <taxon>Rhizobiaceae</taxon>
        <taxon>Rhizobium/Agrobacterium group</taxon>
        <taxon>Rhizobium</taxon>
    </lineage>
</organism>
<protein>
    <submittedName>
        <fullName evidence="7">L-lysine exporter family protein LysE/ArgO</fullName>
    </submittedName>
</protein>
<evidence type="ECO:0000256" key="6">
    <source>
        <dbReference type="SAM" id="Phobius"/>
    </source>
</evidence>
<evidence type="ECO:0000256" key="5">
    <source>
        <dbReference type="ARBA" id="ARBA00023136"/>
    </source>
</evidence>
<feature type="transmembrane region" description="Helical" evidence="6">
    <location>
        <begin position="44"/>
        <end position="69"/>
    </location>
</feature>
<sequence>MNDFRNLGATLTLREKNTGSLCRITATDADCNGKRGGFGVSGSYILSAGGTGFVFGTSLIFSIGPQNLYLIRAGALTKAPLLIATVGYLSEFLLVTAGLVSVGAVIRIAPVVDDMLRLLGIGFLLWCGLSSLLKRRTDALSQTVGVTTTTRALSSMLAVTWLNPLVYIEIVFLTGAMAASFEQELRLWFAAGFLAASALRFYGWALMGRLLQHWLASPRNQRLFDIAAGLFLIASAALLVRQLYLFRN</sequence>
<dbReference type="PANTHER" id="PTHR30086:SF20">
    <property type="entry name" value="ARGININE EXPORTER PROTEIN ARGO-RELATED"/>
    <property type="match status" value="1"/>
</dbReference>
<dbReference type="InterPro" id="IPR001123">
    <property type="entry name" value="LeuE-type"/>
</dbReference>
<keyword evidence="4 6" id="KW-1133">Transmembrane helix</keyword>
<keyword evidence="8" id="KW-1185">Reference proteome</keyword>
<dbReference type="EMBL" id="JACHEG010000001">
    <property type="protein sequence ID" value="MBB6160948.1"/>
    <property type="molecule type" value="Genomic_DNA"/>
</dbReference>
<evidence type="ECO:0000256" key="2">
    <source>
        <dbReference type="ARBA" id="ARBA00022475"/>
    </source>
</evidence>
<proteinExistence type="predicted"/>
<dbReference type="PANTHER" id="PTHR30086">
    <property type="entry name" value="ARGININE EXPORTER PROTEIN ARGO"/>
    <property type="match status" value="1"/>
</dbReference>
<evidence type="ECO:0000256" key="4">
    <source>
        <dbReference type="ARBA" id="ARBA00022989"/>
    </source>
</evidence>
<feature type="transmembrane region" description="Helical" evidence="6">
    <location>
        <begin position="115"/>
        <end position="133"/>
    </location>
</feature>
<comment type="subcellular location">
    <subcellularLocation>
        <location evidence="1">Cell membrane</location>
        <topology evidence="1">Multi-pass membrane protein</topology>
    </subcellularLocation>
</comment>
<evidence type="ECO:0000256" key="1">
    <source>
        <dbReference type="ARBA" id="ARBA00004651"/>
    </source>
</evidence>
<dbReference type="Proteomes" id="UP000547879">
    <property type="component" value="Unassembled WGS sequence"/>
</dbReference>
<evidence type="ECO:0000313" key="8">
    <source>
        <dbReference type="Proteomes" id="UP000547879"/>
    </source>
</evidence>
<reference evidence="7 8" key="1">
    <citation type="submission" date="2020-08" db="EMBL/GenBank/DDBJ databases">
        <title>Genomic Encyclopedia of Type Strains, Phase IV (KMG-IV): sequencing the most valuable type-strain genomes for metagenomic binning, comparative biology and taxonomic classification.</title>
        <authorList>
            <person name="Goeker M."/>
        </authorList>
    </citation>
    <scope>NUCLEOTIDE SEQUENCE [LARGE SCALE GENOMIC DNA]</scope>
    <source>
        <strain evidence="7 8">DSM 100734</strain>
    </source>
</reference>